<proteinExistence type="predicted"/>
<accession>A0A7C2V912</accession>
<name>A0A7C2V912_9CREN</name>
<comment type="caution">
    <text evidence="1">The sequence shown here is derived from an EMBL/GenBank/DDBJ whole genome shotgun (WGS) entry which is preliminary data.</text>
</comment>
<dbReference type="EMBL" id="DSGT01000002">
    <property type="protein sequence ID" value="HEW52752.1"/>
    <property type="molecule type" value="Genomic_DNA"/>
</dbReference>
<evidence type="ECO:0000313" key="1">
    <source>
        <dbReference type="EMBL" id="HEW52752.1"/>
    </source>
</evidence>
<sequence>MVNNVYFIERFVYLAAHEKYEPPEEEIVAAARILGLHTKKLGVVLERYKHVFSRYVEKRCTDVDNVSVCIYVWNRRVPFKAFPLSMHLTGTVLLFKDGEPQEVLAYPIPKALSYAKSSDVPEERYGSMVPVEATKRIDGWQVTAYYNPILGRWVWATRYALHNMYFEGRKIVVEPFDSLANPFVYVANRLADREGLYKLLDRFRGWTFTFVLQGPEPAITKPPYPLGEDYDKYTLYVVMARDPEGRLYTWKETSKLLGYRCPEPVEPKELALLYREVRRSISVRSYLAYIDVKDPENPLIIELESEVYPEAMYVKYLYDAKSAALLITDNLGDKLKHVVDPTVSRALDDMTHAINRLQNILSRIEEDKALESGWEIIRTLSEYRENISIRAEELAKAIREKNINRLTRKILGILLENLSLTSKNTIEILNSFVAKIEKRLGPTAESQSQS</sequence>
<reference evidence="1" key="1">
    <citation type="journal article" date="2020" name="mSystems">
        <title>Genome- and Community-Level Interaction Insights into Carbon Utilization and Element Cycling Functions of Hydrothermarchaeota in Hydrothermal Sediment.</title>
        <authorList>
            <person name="Zhou Z."/>
            <person name="Liu Y."/>
            <person name="Xu W."/>
            <person name="Pan J."/>
            <person name="Luo Z.H."/>
            <person name="Li M."/>
        </authorList>
    </citation>
    <scope>NUCLEOTIDE SEQUENCE [LARGE SCALE GENOMIC DNA]</scope>
    <source>
        <strain evidence="1">SpSt-16</strain>
    </source>
</reference>
<organism evidence="1">
    <name type="scientific">Ignisphaera aggregans</name>
    <dbReference type="NCBI Taxonomy" id="334771"/>
    <lineage>
        <taxon>Archaea</taxon>
        <taxon>Thermoproteota</taxon>
        <taxon>Thermoprotei</taxon>
        <taxon>Desulfurococcales</taxon>
        <taxon>Desulfurococcaceae</taxon>
        <taxon>Ignisphaera</taxon>
    </lineage>
</organism>
<gene>
    <name evidence="1" type="ORF">ENO77_01035</name>
</gene>
<dbReference type="AlphaFoldDB" id="A0A7C2V912"/>
<protein>
    <submittedName>
        <fullName evidence="1">Uncharacterized protein</fullName>
    </submittedName>
</protein>